<dbReference type="AlphaFoldDB" id="A0A4Y9RVN4"/>
<evidence type="ECO:0000313" key="4">
    <source>
        <dbReference type="Proteomes" id="UP000298438"/>
    </source>
</evidence>
<feature type="transmembrane region" description="Helical" evidence="1">
    <location>
        <begin position="177"/>
        <end position="196"/>
    </location>
</feature>
<dbReference type="InterPro" id="IPR052163">
    <property type="entry name" value="DGC-Regulatory_Protein"/>
</dbReference>
<dbReference type="SUPFAM" id="SSF55073">
    <property type="entry name" value="Nucleotide cyclase"/>
    <property type="match status" value="1"/>
</dbReference>
<protein>
    <submittedName>
        <fullName evidence="3">GGDEF domain-containing protein</fullName>
    </submittedName>
</protein>
<dbReference type="NCBIfam" id="TIGR00254">
    <property type="entry name" value="GGDEF"/>
    <property type="match status" value="1"/>
</dbReference>
<dbReference type="Pfam" id="PF00990">
    <property type="entry name" value="GGDEF"/>
    <property type="match status" value="1"/>
</dbReference>
<dbReference type="OrthoDB" id="9813903at2"/>
<dbReference type="Gene3D" id="3.30.70.270">
    <property type="match status" value="1"/>
</dbReference>
<keyword evidence="1" id="KW-1133">Transmembrane helix</keyword>
<feature type="transmembrane region" description="Helical" evidence="1">
    <location>
        <begin position="146"/>
        <end position="165"/>
    </location>
</feature>
<reference evidence="3 4" key="1">
    <citation type="submission" date="2019-03" db="EMBL/GenBank/DDBJ databases">
        <title>Draft Genome Sequence of Massilia arenosa sp. nov., a Novel Massilia Species Isolated from a Sandy-loam Maize Soil.</title>
        <authorList>
            <person name="Raths R."/>
            <person name="Peta V."/>
            <person name="Bucking H."/>
        </authorList>
    </citation>
    <scope>NUCLEOTIDE SEQUENCE [LARGE SCALE GENOMIC DNA]</scope>
    <source>
        <strain evidence="3 4">MC02</strain>
    </source>
</reference>
<feature type="domain" description="GGDEF" evidence="2">
    <location>
        <begin position="260"/>
        <end position="390"/>
    </location>
</feature>
<keyword evidence="1" id="KW-0472">Membrane</keyword>
<dbReference type="RefSeq" id="WP_135209352.1">
    <property type="nucleotide sequence ID" value="NZ_SPVF01000267.1"/>
</dbReference>
<keyword evidence="1" id="KW-0812">Transmembrane</keyword>
<dbReference type="Proteomes" id="UP000298438">
    <property type="component" value="Unassembled WGS sequence"/>
</dbReference>
<keyword evidence="4" id="KW-1185">Reference proteome</keyword>
<dbReference type="InterPro" id="IPR043128">
    <property type="entry name" value="Rev_trsase/Diguanyl_cyclase"/>
</dbReference>
<feature type="transmembrane region" description="Helical" evidence="1">
    <location>
        <begin position="95"/>
        <end position="116"/>
    </location>
</feature>
<proteinExistence type="predicted"/>
<organism evidence="3 4">
    <name type="scientific">Zemynaea arenosa</name>
    <dbReference type="NCBI Taxonomy" id="2561931"/>
    <lineage>
        <taxon>Bacteria</taxon>
        <taxon>Pseudomonadati</taxon>
        <taxon>Pseudomonadota</taxon>
        <taxon>Betaproteobacteria</taxon>
        <taxon>Burkholderiales</taxon>
        <taxon>Oxalobacteraceae</taxon>
        <taxon>Telluria group</taxon>
        <taxon>Zemynaea</taxon>
    </lineage>
</organism>
<dbReference type="EMBL" id="SPVF01000267">
    <property type="protein sequence ID" value="TFW11358.1"/>
    <property type="molecule type" value="Genomic_DNA"/>
</dbReference>
<gene>
    <name evidence="3" type="ORF">E4L96_21920</name>
</gene>
<dbReference type="InterPro" id="IPR029787">
    <property type="entry name" value="Nucleotide_cyclase"/>
</dbReference>
<feature type="transmembrane region" description="Helical" evidence="1">
    <location>
        <begin position="122"/>
        <end position="139"/>
    </location>
</feature>
<evidence type="ECO:0000259" key="2">
    <source>
        <dbReference type="PROSITE" id="PS50887"/>
    </source>
</evidence>
<dbReference type="PROSITE" id="PS50887">
    <property type="entry name" value="GGDEF"/>
    <property type="match status" value="1"/>
</dbReference>
<evidence type="ECO:0000313" key="3">
    <source>
        <dbReference type="EMBL" id="TFW11358.1"/>
    </source>
</evidence>
<dbReference type="PANTHER" id="PTHR46663">
    <property type="entry name" value="DIGUANYLATE CYCLASE DGCT-RELATED"/>
    <property type="match status" value="1"/>
</dbReference>
<sequence length="390" mass="42533">MPSPFVAAIGSSRRFATAVEKQYQNDLAREKVTVFVRTNILCAILYASFAVLDIFAMSEGLHAAWLIRLAVVVLNLGAGWFVARHECLFVRHYTAVVAGLYLIWGLGIEAIIAVAVPGDLAWAVYYAGLILVSTALYTWTYLRPAVAMVVGGLLAATYWLLALGVQKMGERHELAVLLANSYFLVGANVVGLFSLFTRERFARQAFLLKETLRRDIEKGEQAIREKEHVAEHDPLTGLLNRAGFQRRLDDLLHSSAATSGVLGLIFIDLDGFKPINDIHGHAAGDAVLGAVAQRIRGTLRATDVVGRLGGDEFVVALTLAAPHEKVLHRVCEALADTVRQPVAFDGRLLTVHASLGTATSDESGFDGAALLHAADQRMYEHKRRRKARAA</sequence>
<accession>A0A4Y9RVN4</accession>
<feature type="transmembrane region" description="Helical" evidence="1">
    <location>
        <begin position="34"/>
        <end position="57"/>
    </location>
</feature>
<feature type="transmembrane region" description="Helical" evidence="1">
    <location>
        <begin position="63"/>
        <end position="83"/>
    </location>
</feature>
<comment type="caution">
    <text evidence="3">The sequence shown here is derived from an EMBL/GenBank/DDBJ whole genome shotgun (WGS) entry which is preliminary data.</text>
</comment>
<dbReference type="PANTHER" id="PTHR46663:SF2">
    <property type="entry name" value="GGDEF DOMAIN-CONTAINING PROTEIN"/>
    <property type="match status" value="1"/>
</dbReference>
<dbReference type="InterPro" id="IPR000160">
    <property type="entry name" value="GGDEF_dom"/>
</dbReference>
<dbReference type="SMART" id="SM00267">
    <property type="entry name" value="GGDEF"/>
    <property type="match status" value="1"/>
</dbReference>
<dbReference type="CDD" id="cd01949">
    <property type="entry name" value="GGDEF"/>
    <property type="match status" value="1"/>
</dbReference>
<name>A0A4Y9RVN4_9BURK</name>
<evidence type="ECO:0000256" key="1">
    <source>
        <dbReference type="SAM" id="Phobius"/>
    </source>
</evidence>